<dbReference type="Pfam" id="PF04359">
    <property type="entry name" value="DUF493"/>
    <property type="match status" value="1"/>
</dbReference>
<keyword evidence="2" id="KW-1185">Reference proteome</keyword>
<dbReference type="InterPro" id="IPR007454">
    <property type="entry name" value="UPF0250_YbeD-like"/>
</dbReference>
<evidence type="ECO:0000313" key="2">
    <source>
        <dbReference type="Proteomes" id="UP001314263"/>
    </source>
</evidence>
<accession>A0AAV1HXW9</accession>
<reference evidence="1 2" key="1">
    <citation type="submission" date="2023-10" db="EMBL/GenBank/DDBJ databases">
        <authorList>
            <person name="Maclean D."/>
            <person name="Macfadyen A."/>
        </authorList>
    </citation>
    <scope>NUCLEOTIDE SEQUENCE [LARGE SCALE GENOMIC DNA]</scope>
</reference>
<evidence type="ECO:0000313" key="1">
    <source>
        <dbReference type="EMBL" id="CAK0764893.1"/>
    </source>
</evidence>
<dbReference type="AlphaFoldDB" id="A0AAV1HXW9"/>
<comment type="caution">
    <text evidence="1">The sequence shown here is derived from an EMBL/GenBank/DDBJ whole genome shotgun (WGS) entry which is preliminary data.</text>
</comment>
<dbReference type="SUPFAM" id="SSF117991">
    <property type="entry name" value="YbeD/HP0495-like"/>
    <property type="match status" value="1"/>
</dbReference>
<dbReference type="InterPro" id="IPR027471">
    <property type="entry name" value="YbeD-like_sf"/>
</dbReference>
<sequence length="106" mass="12159">MVDWTSETSLSNSKNTEHANNLLVGALKQFPMEYIFNVVYRLKESEDARSERDAIQSDVQTKLRRLAERMKGKYLSVKVQATVQDADMIAAAYEELGQDPRVIMKF</sequence>
<dbReference type="Gene3D" id="3.30.70.260">
    <property type="match status" value="1"/>
</dbReference>
<dbReference type="EMBL" id="CAUYUE010000004">
    <property type="protein sequence ID" value="CAK0764893.1"/>
    <property type="molecule type" value="Genomic_DNA"/>
</dbReference>
<name>A0AAV1HXW9_9CHLO</name>
<dbReference type="Proteomes" id="UP001314263">
    <property type="component" value="Unassembled WGS sequence"/>
</dbReference>
<proteinExistence type="predicted"/>
<protein>
    <submittedName>
        <fullName evidence="1">Uncharacterized protein</fullName>
    </submittedName>
</protein>
<gene>
    <name evidence="1" type="ORF">CVIRNUC_003204</name>
</gene>
<organism evidence="1 2">
    <name type="scientific">Coccomyxa viridis</name>
    <dbReference type="NCBI Taxonomy" id="1274662"/>
    <lineage>
        <taxon>Eukaryota</taxon>
        <taxon>Viridiplantae</taxon>
        <taxon>Chlorophyta</taxon>
        <taxon>core chlorophytes</taxon>
        <taxon>Trebouxiophyceae</taxon>
        <taxon>Trebouxiophyceae incertae sedis</taxon>
        <taxon>Coccomyxaceae</taxon>
        <taxon>Coccomyxa</taxon>
    </lineage>
</organism>